<reference evidence="1" key="2">
    <citation type="submission" date="2025-09" db="UniProtKB">
        <authorList>
            <consortium name="EnsemblPlants"/>
        </authorList>
    </citation>
    <scope>IDENTIFICATION</scope>
</reference>
<evidence type="ECO:0000313" key="1">
    <source>
        <dbReference type="EnsemblPlants" id="AVESA.00010b.r2.3AG0447790.1.CDS"/>
    </source>
</evidence>
<evidence type="ECO:0000313" key="2">
    <source>
        <dbReference type="Proteomes" id="UP001732700"/>
    </source>
</evidence>
<reference evidence="1" key="1">
    <citation type="submission" date="2021-05" db="EMBL/GenBank/DDBJ databases">
        <authorList>
            <person name="Scholz U."/>
            <person name="Mascher M."/>
            <person name="Fiebig A."/>
        </authorList>
    </citation>
    <scope>NUCLEOTIDE SEQUENCE [LARGE SCALE GENOMIC DNA]</scope>
</reference>
<protein>
    <submittedName>
        <fullName evidence="1">Uncharacterized protein</fullName>
    </submittedName>
</protein>
<proteinExistence type="predicted"/>
<sequence length="528" mass="55948">MGGGDRSAGDSTPLIPSVMDGQAPPSVAVAPESLLPPGQDPSPVAVVPESLLPPSPPLESEDDPVVVPDTVKLASPESSKAGASVVVPPRPTSPLIEEEEDPVVVPDTVEDASQASQSEVGASCVVPLMPTSPPIELDDDPLIVPDTVEAASSEVTKVGAGGGVPLLPPSQPLEADDDHLVVPATVDGASLEISEVVAPGVVLTDELRDKIVKQVEYYFSDENLPTDDFMLKFVKKNKDGFVPVGVIASFRKMKKLVQDHSIIEAALRTSSKLVVSSNGKRVRRLHPLPCSELQDMTKRTVLVENLPLGFSMESIQEKFGTVGKVMKITIHDPHAVGECAGSKKPDFMLSNKVHAIVEYEAVEAAEKAVTTLNDERNWRTGMRVILLAKRSVMGSGKHVQSSKENHGTVSKKKNEGQSSKEVQQLVSGKNGGADSGEVALGKENMNSDVNHEEEHQHQKTNANSGRKGRYRSQGKGPSGQGHGSSSTISGSDSVNKPISGPKMPDGTRGFMMGRGRSLPLVKAEKAEE</sequence>
<dbReference type="Proteomes" id="UP001732700">
    <property type="component" value="Chromosome 3A"/>
</dbReference>
<keyword evidence="2" id="KW-1185">Reference proteome</keyword>
<accession>A0ACD5VJD1</accession>
<name>A0ACD5VJD1_AVESA</name>
<dbReference type="EnsemblPlants" id="AVESA.00010b.r2.3AG0447790.1">
    <property type="protein sequence ID" value="AVESA.00010b.r2.3AG0447790.1.CDS"/>
    <property type="gene ID" value="AVESA.00010b.r2.3AG0447790"/>
</dbReference>
<organism evidence="1 2">
    <name type="scientific">Avena sativa</name>
    <name type="common">Oat</name>
    <dbReference type="NCBI Taxonomy" id="4498"/>
    <lineage>
        <taxon>Eukaryota</taxon>
        <taxon>Viridiplantae</taxon>
        <taxon>Streptophyta</taxon>
        <taxon>Embryophyta</taxon>
        <taxon>Tracheophyta</taxon>
        <taxon>Spermatophyta</taxon>
        <taxon>Magnoliopsida</taxon>
        <taxon>Liliopsida</taxon>
        <taxon>Poales</taxon>
        <taxon>Poaceae</taxon>
        <taxon>BOP clade</taxon>
        <taxon>Pooideae</taxon>
        <taxon>Poodae</taxon>
        <taxon>Poeae</taxon>
        <taxon>Poeae Chloroplast Group 1 (Aveneae type)</taxon>
        <taxon>Aveninae</taxon>
        <taxon>Avena</taxon>
    </lineage>
</organism>